<organism evidence="1 2">
    <name type="scientific">Desmophyllum pertusum</name>
    <dbReference type="NCBI Taxonomy" id="174260"/>
    <lineage>
        <taxon>Eukaryota</taxon>
        <taxon>Metazoa</taxon>
        <taxon>Cnidaria</taxon>
        <taxon>Anthozoa</taxon>
        <taxon>Hexacorallia</taxon>
        <taxon>Scleractinia</taxon>
        <taxon>Caryophylliina</taxon>
        <taxon>Caryophylliidae</taxon>
        <taxon>Desmophyllum</taxon>
    </lineage>
</organism>
<name>A0A9X0DBT7_9CNID</name>
<protein>
    <submittedName>
        <fullName evidence="1">Uncharacterized protein</fullName>
    </submittedName>
</protein>
<reference evidence="1" key="1">
    <citation type="submission" date="2023-01" db="EMBL/GenBank/DDBJ databases">
        <title>Genome assembly of the deep-sea coral Lophelia pertusa.</title>
        <authorList>
            <person name="Herrera S."/>
            <person name="Cordes E."/>
        </authorList>
    </citation>
    <scope>NUCLEOTIDE SEQUENCE</scope>
    <source>
        <strain evidence="1">USNM1676648</strain>
        <tissue evidence="1">Polyp</tissue>
    </source>
</reference>
<sequence length="82" mass="9256">MEEVKMSGHFGVIAWKVQGGDPLDPLTKLKLKAEEEPRTFWEGTIISVHGMSNTVNQCSSFQNRAKDYRAIQLTIVYKSSLL</sequence>
<dbReference type="EMBL" id="MU825399">
    <property type="protein sequence ID" value="KAJ7393013.1"/>
    <property type="molecule type" value="Genomic_DNA"/>
</dbReference>
<comment type="caution">
    <text evidence="1">The sequence shown here is derived from an EMBL/GenBank/DDBJ whole genome shotgun (WGS) entry which is preliminary data.</text>
</comment>
<accession>A0A9X0DBT7</accession>
<dbReference type="AlphaFoldDB" id="A0A9X0DBT7"/>
<dbReference type="Proteomes" id="UP001163046">
    <property type="component" value="Unassembled WGS sequence"/>
</dbReference>
<proteinExistence type="predicted"/>
<evidence type="ECO:0000313" key="1">
    <source>
        <dbReference type="EMBL" id="KAJ7393013.1"/>
    </source>
</evidence>
<gene>
    <name evidence="1" type="ORF">OS493_008261</name>
</gene>
<keyword evidence="2" id="KW-1185">Reference proteome</keyword>
<evidence type="ECO:0000313" key="2">
    <source>
        <dbReference type="Proteomes" id="UP001163046"/>
    </source>
</evidence>